<comment type="pathway">
    <text evidence="5">Amine and polyamine biosynthesis; spermidine biosynthesis; spermidine from putrescine: step 1/1.</text>
</comment>
<comment type="subunit">
    <text evidence="5">Homodimer or homotetramer.</text>
</comment>
<gene>
    <name evidence="5" type="primary">speE</name>
    <name evidence="8" type="ORF">DES52_101469</name>
</gene>
<proteinExistence type="inferred from homology"/>
<evidence type="ECO:0000256" key="2">
    <source>
        <dbReference type="ARBA" id="ARBA00022679"/>
    </source>
</evidence>
<comment type="similarity">
    <text evidence="1 5">Belongs to the spermidine/spermine synthase family.</text>
</comment>
<evidence type="ECO:0000256" key="6">
    <source>
        <dbReference type="PROSITE-ProRule" id="PRU00354"/>
    </source>
</evidence>
<dbReference type="EC" id="2.5.1.16" evidence="5"/>
<comment type="catalytic activity">
    <reaction evidence="4">
        <text>S-adenosyl 3-(methylsulfanyl)propylamine + spermidine = thermospermine + S-methyl-5'-thioadenosine + H(+)</text>
        <dbReference type="Rhea" id="RHEA:30515"/>
        <dbReference type="ChEBI" id="CHEBI:15378"/>
        <dbReference type="ChEBI" id="CHEBI:17509"/>
        <dbReference type="ChEBI" id="CHEBI:57443"/>
        <dbReference type="ChEBI" id="CHEBI:57834"/>
        <dbReference type="ChEBI" id="CHEBI:59903"/>
        <dbReference type="EC" id="2.5.1.79"/>
    </reaction>
</comment>
<comment type="caution">
    <text evidence="5">Lacks conserved residue(s) required for the propagation of feature annotation.</text>
</comment>
<dbReference type="Pfam" id="PF17284">
    <property type="entry name" value="Spermine_synt_N"/>
    <property type="match status" value="1"/>
</dbReference>
<dbReference type="InterPro" id="IPR035246">
    <property type="entry name" value="Spermidine_synt_N"/>
</dbReference>
<dbReference type="InterPro" id="IPR001045">
    <property type="entry name" value="Spermi_synthase"/>
</dbReference>
<dbReference type="EMBL" id="QJSX01000001">
    <property type="protein sequence ID" value="PYE56664.1"/>
    <property type="molecule type" value="Genomic_DNA"/>
</dbReference>
<sequence length="313" mass="36059">MKFGSYFLEEITPYESMLRRMDEILAKRTTKFQELTLFRSEGFGKVLILDKDAQSTERDEHVYHDTLVHPALLAHPEPTSVFIVGGGEGATLREVLKHPSVERAVMVDIDDELIDIAKELLPEWHQGAFEDPRSDVYAEDARAWLEQHDEQFDVILVDLTDPVGEDSPARFLFTVEWYSLLKKRLKPGGFVAMQAGMLLLTHHREHPVIHRTVREVFEHVRTYRTYIPGYFLQFGFILASDHTDPLTIDTATYQTRLDERRLKLRYLNAPLITAQFALPNDLIEAIEAETMVSTDAEPFWLDEEGNPHQKPLG</sequence>
<reference evidence="8 9" key="1">
    <citation type="submission" date="2018-06" db="EMBL/GenBank/DDBJ databases">
        <title>Genomic Encyclopedia of Type Strains, Phase IV (KMG-IV): sequencing the most valuable type-strain genomes for metagenomic binning, comparative biology and taxonomic classification.</title>
        <authorList>
            <person name="Goeker M."/>
        </authorList>
    </citation>
    <scope>NUCLEOTIDE SEQUENCE [LARGE SCALE GENOMIC DNA]</scope>
    <source>
        <strain evidence="8 9">DSM 18048</strain>
    </source>
</reference>
<dbReference type="Proteomes" id="UP000248326">
    <property type="component" value="Unassembled WGS sequence"/>
</dbReference>
<organism evidence="8 9">
    <name type="scientific">Deinococcus yavapaiensis KR-236</name>
    <dbReference type="NCBI Taxonomy" id="694435"/>
    <lineage>
        <taxon>Bacteria</taxon>
        <taxon>Thermotogati</taxon>
        <taxon>Deinococcota</taxon>
        <taxon>Deinococci</taxon>
        <taxon>Deinococcales</taxon>
        <taxon>Deinococcaceae</taxon>
        <taxon>Deinococcus</taxon>
    </lineage>
</organism>
<name>A0A318SGY3_9DEIO</name>
<dbReference type="PROSITE" id="PS51006">
    <property type="entry name" value="PABS_2"/>
    <property type="match status" value="1"/>
</dbReference>
<evidence type="ECO:0000256" key="1">
    <source>
        <dbReference type="ARBA" id="ARBA00007867"/>
    </source>
</evidence>
<evidence type="ECO:0000313" key="8">
    <source>
        <dbReference type="EMBL" id="PYE56664.1"/>
    </source>
</evidence>
<comment type="catalytic activity">
    <reaction evidence="5">
        <text>S-adenosyl 3-(methylsulfanyl)propylamine + putrescine = S-methyl-5'-thioadenosine + spermidine + H(+)</text>
        <dbReference type="Rhea" id="RHEA:12721"/>
        <dbReference type="ChEBI" id="CHEBI:15378"/>
        <dbReference type="ChEBI" id="CHEBI:17509"/>
        <dbReference type="ChEBI" id="CHEBI:57443"/>
        <dbReference type="ChEBI" id="CHEBI:57834"/>
        <dbReference type="ChEBI" id="CHEBI:326268"/>
        <dbReference type="EC" id="2.5.1.16"/>
    </reaction>
</comment>
<dbReference type="Gene3D" id="3.40.50.150">
    <property type="entry name" value="Vaccinia Virus protein VP39"/>
    <property type="match status" value="1"/>
</dbReference>
<dbReference type="HAMAP" id="MF_00198">
    <property type="entry name" value="Spermidine_synth"/>
    <property type="match status" value="1"/>
</dbReference>
<feature type="domain" description="PABS" evidence="7">
    <location>
        <begin position="4"/>
        <end position="241"/>
    </location>
</feature>
<evidence type="ECO:0000256" key="4">
    <source>
        <dbReference type="ARBA" id="ARBA00048874"/>
    </source>
</evidence>
<dbReference type="GO" id="GO:0010487">
    <property type="term" value="F:thermospermine synthase activity"/>
    <property type="evidence" value="ECO:0007669"/>
    <property type="project" value="UniProtKB-EC"/>
</dbReference>
<dbReference type="InterPro" id="IPR037163">
    <property type="entry name" value="Spermidine_synt_N_sf"/>
</dbReference>
<dbReference type="OrthoDB" id="9793120at2"/>
<dbReference type="FunFam" id="3.40.50.150:FF:000088">
    <property type="entry name" value="Polyamine aminopropyltransferase"/>
    <property type="match status" value="1"/>
</dbReference>
<protein>
    <recommendedName>
        <fullName evidence="5">Polyamine aminopropyltransferase</fullName>
    </recommendedName>
    <alternativeName>
        <fullName evidence="5">Putrescine aminopropyltransferase</fullName>
        <shortName evidence="5">PAPT</shortName>
    </alternativeName>
    <alternativeName>
        <fullName evidence="5">Spermidine synthase</fullName>
        <shortName evidence="5">SPDS</shortName>
        <shortName evidence="5">SPDSY</shortName>
        <ecNumber evidence="5">2.5.1.16</ecNumber>
    </alternativeName>
</protein>
<dbReference type="InterPro" id="IPR030374">
    <property type="entry name" value="PABS"/>
</dbReference>
<dbReference type="PANTHER" id="PTHR43317">
    <property type="entry name" value="THERMOSPERMINE SYNTHASE ACAULIS5"/>
    <property type="match status" value="1"/>
</dbReference>
<keyword evidence="5" id="KW-0745">Spermidine biosynthesis</keyword>
<dbReference type="NCBIfam" id="NF037959">
    <property type="entry name" value="MFS_SpdSyn"/>
    <property type="match status" value="1"/>
</dbReference>
<dbReference type="UniPathway" id="UPA00248">
    <property type="reaction ID" value="UER00314"/>
</dbReference>
<dbReference type="AlphaFoldDB" id="A0A318SGY3"/>
<comment type="function">
    <text evidence="5">Catalyzes the irreversible transfer of a propylamine group from the amino donor S-adenosylmethioninamine (decarboxy-AdoMet) to putrescine (1,4-diaminobutane) to yield spermidine.</text>
</comment>
<dbReference type="InterPro" id="IPR029063">
    <property type="entry name" value="SAM-dependent_MTases_sf"/>
</dbReference>
<dbReference type="GO" id="GO:0008295">
    <property type="term" value="P:spermidine biosynthetic process"/>
    <property type="evidence" value="ECO:0007669"/>
    <property type="project" value="UniProtKB-UniRule"/>
</dbReference>
<evidence type="ECO:0000313" key="9">
    <source>
        <dbReference type="Proteomes" id="UP000248326"/>
    </source>
</evidence>
<feature type="binding site" evidence="5">
    <location>
        <position position="88"/>
    </location>
    <ligand>
        <name>spermidine</name>
        <dbReference type="ChEBI" id="CHEBI:57834"/>
    </ligand>
</feature>
<dbReference type="GO" id="GO:0004766">
    <property type="term" value="F:spermidine synthase activity"/>
    <property type="evidence" value="ECO:0007669"/>
    <property type="project" value="UniProtKB-UniRule"/>
</dbReference>
<feature type="binding site" evidence="5">
    <location>
        <position position="108"/>
    </location>
    <ligand>
        <name>S-methyl-5'-thioadenosine</name>
        <dbReference type="ChEBI" id="CHEBI:17509"/>
    </ligand>
</feature>
<feature type="binding site" evidence="5">
    <location>
        <position position="64"/>
    </location>
    <ligand>
        <name>spermidine</name>
        <dbReference type="ChEBI" id="CHEBI:57834"/>
    </ligand>
</feature>
<dbReference type="CDD" id="cd02440">
    <property type="entry name" value="AdoMet_MTases"/>
    <property type="match status" value="1"/>
</dbReference>
<keyword evidence="3 5" id="KW-0620">Polyamine biosynthesis</keyword>
<comment type="caution">
    <text evidence="8">The sequence shown here is derived from an EMBL/GenBank/DDBJ whole genome shotgun (WGS) entry which is preliminary data.</text>
</comment>
<dbReference type="PANTHER" id="PTHR43317:SF1">
    <property type="entry name" value="THERMOSPERMINE SYNTHASE ACAULIS5"/>
    <property type="match status" value="1"/>
</dbReference>
<accession>A0A318SGY3</accession>
<dbReference type="Gene3D" id="2.30.140.10">
    <property type="entry name" value="Spermidine synthase, tetramerisation domain"/>
    <property type="match status" value="1"/>
</dbReference>
<dbReference type="RefSeq" id="WP_110885125.1">
    <property type="nucleotide sequence ID" value="NZ_QJSX01000001.1"/>
</dbReference>
<evidence type="ECO:0000259" key="7">
    <source>
        <dbReference type="PROSITE" id="PS51006"/>
    </source>
</evidence>
<evidence type="ECO:0000256" key="5">
    <source>
        <dbReference type="HAMAP-Rule" id="MF_00198"/>
    </source>
</evidence>
<dbReference type="Pfam" id="PF01564">
    <property type="entry name" value="Spermine_synth"/>
    <property type="match status" value="1"/>
</dbReference>
<feature type="binding site" evidence="5">
    <location>
        <position position="168"/>
    </location>
    <ligand>
        <name>S-methyl-5'-thioadenosine</name>
        <dbReference type="ChEBI" id="CHEBI:17509"/>
    </ligand>
</feature>
<dbReference type="NCBIfam" id="NF002010">
    <property type="entry name" value="PRK00811.1"/>
    <property type="match status" value="1"/>
</dbReference>
<keyword evidence="2 5" id="KW-0808">Transferase</keyword>
<keyword evidence="9" id="KW-1185">Reference proteome</keyword>
<feature type="binding site" evidence="5">
    <location>
        <begin position="140"/>
        <end position="141"/>
    </location>
    <ligand>
        <name>S-methyl-5'-thioadenosine</name>
        <dbReference type="ChEBI" id="CHEBI:17509"/>
    </ligand>
</feature>
<evidence type="ECO:0000256" key="3">
    <source>
        <dbReference type="ARBA" id="ARBA00023115"/>
    </source>
</evidence>
<dbReference type="SUPFAM" id="SSF53335">
    <property type="entry name" value="S-adenosyl-L-methionine-dependent methyltransferases"/>
    <property type="match status" value="1"/>
</dbReference>
<feature type="active site" description="Proton acceptor" evidence="5 6">
    <location>
        <position position="158"/>
    </location>
</feature>
<feature type="binding site" evidence="5">
    <location>
        <position position="33"/>
    </location>
    <ligand>
        <name>S-methyl-5'-thioadenosine</name>
        <dbReference type="ChEBI" id="CHEBI:17509"/>
    </ligand>
</feature>